<dbReference type="AlphaFoldDB" id="A0A6J4SX34"/>
<protein>
    <submittedName>
        <fullName evidence="9">Uncharacterized MFS-type transporter</fullName>
    </submittedName>
</protein>
<feature type="domain" description="Major facilitator superfamily (MFS) profile" evidence="8">
    <location>
        <begin position="3"/>
        <end position="431"/>
    </location>
</feature>
<dbReference type="GO" id="GO:0005886">
    <property type="term" value="C:plasma membrane"/>
    <property type="evidence" value="ECO:0007669"/>
    <property type="project" value="UniProtKB-SubCell"/>
</dbReference>
<dbReference type="InterPro" id="IPR024671">
    <property type="entry name" value="Atg22-like"/>
</dbReference>
<evidence type="ECO:0000256" key="7">
    <source>
        <dbReference type="SAM" id="Phobius"/>
    </source>
</evidence>
<sequence>MTRDRLPVVGWVLYDFANTIFSLVVVTRYFNDWIITERGQPDVYVGLMSAAVSLLLVVTLPVVGARADAAGRHKPTLMVFTTLCVGLTALLGTVGPVLLALIVAGLATFCFNVADSQYHPLLATVAPQERRRGRVSGTGVAVGYVGSLTALFAIGAIVTEGNAQAAFLPAAGLFGVFALPCFLLVRERPRGGRGAASGEAPAGHAGADPPPEIAPARRARQPTRGPLAELVASVRRARQAPHGRLLVARFFYVDAIATVIQFMTVYAGRTGDFEDSEIDLLLAVATVAAIGGAIGAGLAAERVGPRKVVLVTLMVTVATLVLGAGTGSSALLWVLGPVVGIALGSLSAVDRIFLLRLVPEDRRGEDFSLYALVGKLSSGFGPLVLWGGTVLAMRELVGLSAFDASRVAVGVLAAAALAGLLILRPLSDALRETA</sequence>
<evidence type="ECO:0000256" key="3">
    <source>
        <dbReference type="ARBA" id="ARBA00022692"/>
    </source>
</evidence>
<dbReference type="PANTHER" id="PTHR23519:SF1">
    <property type="entry name" value="AUTOPHAGY-RELATED PROTEIN 22"/>
    <property type="match status" value="1"/>
</dbReference>
<evidence type="ECO:0000256" key="2">
    <source>
        <dbReference type="ARBA" id="ARBA00022448"/>
    </source>
</evidence>
<proteinExistence type="predicted"/>
<comment type="subcellular location">
    <subcellularLocation>
        <location evidence="1">Cell membrane</location>
        <topology evidence="1">Multi-pass membrane protein</topology>
    </subcellularLocation>
</comment>
<dbReference type="Pfam" id="PF11700">
    <property type="entry name" value="ATG22"/>
    <property type="match status" value="1"/>
</dbReference>
<feature type="transmembrane region" description="Helical" evidence="7">
    <location>
        <begin position="330"/>
        <end position="349"/>
    </location>
</feature>
<keyword evidence="2" id="KW-0813">Transport</keyword>
<keyword evidence="4 7" id="KW-1133">Transmembrane helix</keyword>
<feature type="transmembrane region" description="Helical" evidence="7">
    <location>
        <begin position="43"/>
        <end position="63"/>
    </location>
</feature>
<name>A0A6J4SX34_9ACTN</name>
<feature type="compositionally biased region" description="Low complexity" evidence="6">
    <location>
        <begin position="198"/>
        <end position="207"/>
    </location>
</feature>
<feature type="transmembrane region" description="Helical" evidence="7">
    <location>
        <begin position="369"/>
        <end position="392"/>
    </location>
</feature>
<feature type="transmembrane region" description="Helical" evidence="7">
    <location>
        <begin position="245"/>
        <end position="268"/>
    </location>
</feature>
<keyword evidence="3 7" id="KW-0812">Transmembrane</keyword>
<feature type="transmembrane region" description="Helical" evidence="7">
    <location>
        <begin position="280"/>
        <end position="300"/>
    </location>
</feature>
<gene>
    <name evidence="9" type="ORF">AVDCRST_MAG53-2529</name>
</gene>
<evidence type="ECO:0000256" key="5">
    <source>
        <dbReference type="ARBA" id="ARBA00023136"/>
    </source>
</evidence>
<keyword evidence="5 7" id="KW-0472">Membrane</keyword>
<evidence type="ECO:0000259" key="8">
    <source>
        <dbReference type="PROSITE" id="PS50850"/>
    </source>
</evidence>
<evidence type="ECO:0000256" key="4">
    <source>
        <dbReference type="ARBA" id="ARBA00022989"/>
    </source>
</evidence>
<dbReference type="InterPro" id="IPR050495">
    <property type="entry name" value="ATG22/LtaA_families"/>
</dbReference>
<feature type="transmembrane region" description="Helical" evidence="7">
    <location>
        <begin position="307"/>
        <end position="324"/>
    </location>
</feature>
<feature type="region of interest" description="Disordered" evidence="6">
    <location>
        <begin position="193"/>
        <end position="224"/>
    </location>
</feature>
<evidence type="ECO:0000256" key="6">
    <source>
        <dbReference type="SAM" id="MobiDB-lite"/>
    </source>
</evidence>
<dbReference type="SUPFAM" id="SSF103473">
    <property type="entry name" value="MFS general substrate transporter"/>
    <property type="match status" value="1"/>
</dbReference>
<feature type="transmembrane region" description="Helical" evidence="7">
    <location>
        <begin position="165"/>
        <end position="185"/>
    </location>
</feature>
<feature type="transmembrane region" description="Helical" evidence="7">
    <location>
        <begin position="12"/>
        <end position="31"/>
    </location>
</feature>
<reference evidence="9" key="1">
    <citation type="submission" date="2020-02" db="EMBL/GenBank/DDBJ databases">
        <authorList>
            <person name="Meier V. D."/>
        </authorList>
    </citation>
    <scope>NUCLEOTIDE SEQUENCE</scope>
    <source>
        <strain evidence="9">AVDCRST_MAG53</strain>
    </source>
</reference>
<evidence type="ECO:0000256" key="1">
    <source>
        <dbReference type="ARBA" id="ARBA00004651"/>
    </source>
</evidence>
<accession>A0A6J4SX34</accession>
<organism evidence="9">
    <name type="scientific">uncultured Solirubrobacteraceae bacterium</name>
    <dbReference type="NCBI Taxonomy" id="1162706"/>
    <lineage>
        <taxon>Bacteria</taxon>
        <taxon>Bacillati</taxon>
        <taxon>Actinomycetota</taxon>
        <taxon>Thermoleophilia</taxon>
        <taxon>Solirubrobacterales</taxon>
        <taxon>Solirubrobacteraceae</taxon>
        <taxon>environmental samples</taxon>
    </lineage>
</organism>
<dbReference type="Gene3D" id="1.20.1250.20">
    <property type="entry name" value="MFS general substrate transporter like domains"/>
    <property type="match status" value="2"/>
</dbReference>
<feature type="transmembrane region" description="Helical" evidence="7">
    <location>
        <begin position="404"/>
        <end position="423"/>
    </location>
</feature>
<dbReference type="PROSITE" id="PS50850">
    <property type="entry name" value="MFS"/>
    <property type="match status" value="1"/>
</dbReference>
<evidence type="ECO:0000313" key="9">
    <source>
        <dbReference type="EMBL" id="CAA9507730.1"/>
    </source>
</evidence>
<dbReference type="PANTHER" id="PTHR23519">
    <property type="entry name" value="AUTOPHAGY-RELATED PROTEIN 22"/>
    <property type="match status" value="1"/>
</dbReference>
<dbReference type="EMBL" id="CADCVR010000078">
    <property type="protein sequence ID" value="CAA9507730.1"/>
    <property type="molecule type" value="Genomic_DNA"/>
</dbReference>
<dbReference type="InterPro" id="IPR020846">
    <property type="entry name" value="MFS_dom"/>
</dbReference>
<dbReference type="InterPro" id="IPR036259">
    <property type="entry name" value="MFS_trans_sf"/>
</dbReference>
<dbReference type="GO" id="GO:0022857">
    <property type="term" value="F:transmembrane transporter activity"/>
    <property type="evidence" value="ECO:0007669"/>
    <property type="project" value="InterPro"/>
</dbReference>
<feature type="transmembrane region" description="Helical" evidence="7">
    <location>
        <begin position="135"/>
        <end position="159"/>
    </location>
</feature>